<reference evidence="1" key="2">
    <citation type="journal article" date="2015" name="Data Brief">
        <title>Shoot transcriptome of the giant reed, Arundo donax.</title>
        <authorList>
            <person name="Barrero R.A."/>
            <person name="Guerrero F.D."/>
            <person name="Moolhuijzen P."/>
            <person name="Goolsby J.A."/>
            <person name="Tidwell J."/>
            <person name="Bellgard S.E."/>
            <person name="Bellgard M.I."/>
        </authorList>
    </citation>
    <scope>NUCLEOTIDE SEQUENCE</scope>
    <source>
        <tissue evidence="1">Shoot tissue taken approximately 20 cm above the soil surface</tissue>
    </source>
</reference>
<reference evidence="1" key="1">
    <citation type="submission" date="2014-09" db="EMBL/GenBank/DDBJ databases">
        <authorList>
            <person name="Magalhaes I.L.F."/>
            <person name="Oliveira U."/>
            <person name="Santos F.R."/>
            <person name="Vidigal T.H.D.A."/>
            <person name="Brescovit A.D."/>
            <person name="Santos A.J."/>
        </authorList>
    </citation>
    <scope>NUCLEOTIDE SEQUENCE</scope>
    <source>
        <tissue evidence="1">Shoot tissue taken approximately 20 cm above the soil surface</tissue>
    </source>
</reference>
<organism evidence="1">
    <name type="scientific">Arundo donax</name>
    <name type="common">Giant reed</name>
    <name type="synonym">Donax arundinaceus</name>
    <dbReference type="NCBI Taxonomy" id="35708"/>
    <lineage>
        <taxon>Eukaryota</taxon>
        <taxon>Viridiplantae</taxon>
        <taxon>Streptophyta</taxon>
        <taxon>Embryophyta</taxon>
        <taxon>Tracheophyta</taxon>
        <taxon>Spermatophyta</taxon>
        <taxon>Magnoliopsida</taxon>
        <taxon>Liliopsida</taxon>
        <taxon>Poales</taxon>
        <taxon>Poaceae</taxon>
        <taxon>PACMAD clade</taxon>
        <taxon>Arundinoideae</taxon>
        <taxon>Arundineae</taxon>
        <taxon>Arundo</taxon>
    </lineage>
</organism>
<dbReference type="AlphaFoldDB" id="A0A0A9EGP6"/>
<accession>A0A0A9EGP6</accession>
<name>A0A0A9EGP6_ARUDO</name>
<evidence type="ECO:0000313" key="1">
    <source>
        <dbReference type="EMBL" id="JAD98163.1"/>
    </source>
</evidence>
<proteinExistence type="predicted"/>
<sequence>MYNKTAKLHFLLSKVQGMTFQNSNAQIYFPTKNSSCLFRTSIEAWNDSYASDKLYAISRIIGELFFRKYIWKSPTIRNGPFDIDYDRFTKTAIFLSMEDRSSTEAQNGTYFHHDAK</sequence>
<dbReference type="EMBL" id="GBRH01199732">
    <property type="protein sequence ID" value="JAD98163.1"/>
    <property type="molecule type" value="Transcribed_RNA"/>
</dbReference>
<protein>
    <submittedName>
        <fullName evidence="1">Uncharacterized protein</fullName>
    </submittedName>
</protein>